<comment type="caution">
    <text evidence="14">The sequence shown here is derived from an EMBL/GenBank/DDBJ whole genome shotgun (WGS) entry which is preliminary data.</text>
</comment>
<dbReference type="PANTHER" id="PTHR30485:SF0">
    <property type="entry name" value="NI_FE-HYDROGENASE 1 B-TYPE CYTOCHROME SUBUNIT-RELATED"/>
    <property type="match status" value="1"/>
</dbReference>
<reference evidence="15" key="1">
    <citation type="journal article" date="2017" name="Appl. Environ. Microbiol.">
        <title>Genomic analysis of Calderihabitans maritimus KKC1, a thermophilic hydrogenogenic carboxydotrophic bacterium isolated from marine sediment.</title>
        <authorList>
            <person name="Omae K."/>
            <person name="Yoneda Y."/>
            <person name="Fukuyama Y."/>
            <person name="Yoshida T."/>
            <person name="Sako Y."/>
        </authorList>
    </citation>
    <scope>NUCLEOTIDE SEQUENCE [LARGE SCALE GENOMIC DNA]</scope>
    <source>
        <strain evidence="15">KKC1</strain>
    </source>
</reference>
<evidence type="ECO:0000256" key="9">
    <source>
        <dbReference type="ARBA" id="ARBA00022989"/>
    </source>
</evidence>
<dbReference type="GO" id="GO:0005506">
    <property type="term" value="F:iron ion binding"/>
    <property type="evidence" value="ECO:0007669"/>
    <property type="project" value="InterPro"/>
</dbReference>
<evidence type="ECO:0000256" key="1">
    <source>
        <dbReference type="ARBA" id="ARBA00004651"/>
    </source>
</evidence>
<accession>A0A1Z5HNQ0</accession>
<evidence type="ECO:0000313" key="14">
    <source>
        <dbReference type="EMBL" id="GAW90925.1"/>
    </source>
</evidence>
<dbReference type="OrthoDB" id="257690at2"/>
<keyword evidence="10" id="KW-0408">Iron</keyword>
<feature type="domain" description="Cytochrome b561 bacterial/Ni-hydrogenase" evidence="13">
    <location>
        <begin position="7"/>
        <end position="179"/>
    </location>
</feature>
<gene>
    <name evidence="14" type="ORF">KKC1_00870</name>
</gene>
<dbReference type="SUPFAM" id="SSF81342">
    <property type="entry name" value="Transmembrane di-heme cytochromes"/>
    <property type="match status" value="1"/>
</dbReference>
<feature type="transmembrane region" description="Helical" evidence="12">
    <location>
        <begin position="46"/>
        <end position="67"/>
    </location>
</feature>
<dbReference type="InterPro" id="IPR016174">
    <property type="entry name" value="Di-haem_cyt_TM"/>
</dbReference>
<evidence type="ECO:0000313" key="15">
    <source>
        <dbReference type="Proteomes" id="UP000197032"/>
    </source>
</evidence>
<evidence type="ECO:0000256" key="11">
    <source>
        <dbReference type="ARBA" id="ARBA00023136"/>
    </source>
</evidence>
<comment type="similarity">
    <text evidence="2">Belongs to the HupC/HyaC/HydC family.</text>
</comment>
<evidence type="ECO:0000256" key="7">
    <source>
        <dbReference type="ARBA" id="ARBA00022723"/>
    </source>
</evidence>
<dbReference type="AlphaFoldDB" id="A0A1Z5HNQ0"/>
<protein>
    <submittedName>
        <fullName evidence="14">Ni/Fe-hydrogenase, b-type cytochrome subunit</fullName>
    </submittedName>
</protein>
<dbReference type="PANTHER" id="PTHR30485">
    <property type="entry name" value="NI/FE-HYDROGENASE 1 B-TYPE CYTOCHROME SUBUNIT"/>
    <property type="match status" value="1"/>
</dbReference>
<keyword evidence="7" id="KW-0479">Metal-binding</keyword>
<evidence type="ECO:0000259" key="13">
    <source>
        <dbReference type="Pfam" id="PF01292"/>
    </source>
</evidence>
<dbReference type="PRINTS" id="PR00161">
    <property type="entry name" value="NIHGNASECYTB"/>
</dbReference>
<name>A0A1Z5HNQ0_9FIRM</name>
<keyword evidence="11 12" id="KW-0472">Membrane</keyword>
<keyword evidence="3" id="KW-0813">Transport</keyword>
<keyword evidence="6 12" id="KW-0812">Transmembrane</keyword>
<dbReference type="InterPro" id="IPR000516">
    <property type="entry name" value="Ni-dep_Hydgase_cyt-B"/>
</dbReference>
<dbReference type="RefSeq" id="WP_088552538.1">
    <property type="nucleotide sequence ID" value="NZ_BDGJ01000002.1"/>
</dbReference>
<evidence type="ECO:0000256" key="3">
    <source>
        <dbReference type="ARBA" id="ARBA00022448"/>
    </source>
</evidence>
<keyword evidence="8" id="KW-0249">Electron transport</keyword>
<keyword evidence="9 12" id="KW-1133">Transmembrane helix</keyword>
<dbReference type="GO" id="GO:0020037">
    <property type="term" value="F:heme binding"/>
    <property type="evidence" value="ECO:0007669"/>
    <property type="project" value="TreeGrafter"/>
</dbReference>
<evidence type="ECO:0000256" key="8">
    <source>
        <dbReference type="ARBA" id="ARBA00022982"/>
    </source>
</evidence>
<evidence type="ECO:0000256" key="4">
    <source>
        <dbReference type="ARBA" id="ARBA00022475"/>
    </source>
</evidence>
<evidence type="ECO:0000256" key="10">
    <source>
        <dbReference type="ARBA" id="ARBA00023004"/>
    </source>
</evidence>
<feature type="transmembrane region" description="Helical" evidence="12">
    <location>
        <begin position="155"/>
        <end position="175"/>
    </location>
</feature>
<sequence length="210" mass="23439">MARPTDYPFPQRVMHYLHLIGIITLVFTGFLIHHPPQGTSQSALRVVHVLVGIIVLVVVLVRIYYAFNGFYRDAHQFALRRDDWRNLPAVIRHYLTLKGELPPHSGKYNPLQKLSYLGVVVLVLAQSLTGMALYWPGTFSGLVASLEGLAGVRASHYALTWLLITFIMVHLYMVISETPDRLRLMLLGQTGGVGSEKEGAGTGSRQYPLS</sequence>
<evidence type="ECO:0000256" key="2">
    <source>
        <dbReference type="ARBA" id="ARBA00008622"/>
    </source>
</evidence>
<evidence type="ECO:0000256" key="6">
    <source>
        <dbReference type="ARBA" id="ARBA00022692"/>
    </source>
</evidence>
<feature type="transmembrane region" description="Helical" evidence="12">
    <location>
        <begin position="16"/>
        <end position="34"/>
    </location>
</feature>
<proteinExistence type="inferred from homology"/>
<keyword evidence="4" id="KW-1003">Cell membrane</keyword>
<comment type="subcellular location">
    <subcellularLocation>
        <location evidence="1">Cell membrane</location>
        <topology evidence="1">Multi-pass membrane protein</topology>
    </subcellularLocation>
</comment>
<dbReference type="EMBL" id="BDGJ01000002">
    <property type="protein sequence ID" value="GAW90925.1"/>
    <property type="molecule type" value="Genomic_DNA"/>
</dbReference>
<dbReference type="GO" id="GO:0022904">
    <property type="term" value="P:respiratory electron transport chain"/>
    <property type="evidence" value="ECO:0007669"/>
    <property type="project" value="InterPro"/>
</dbReference>
<dbReference type="Pfam" id="PF01292">
    <property type="entry name" value="Ni_hydr_CYTB"/>
    <property type="match status" value="1"/>
</dbReference>
<dbReference type="Proteomes" id="UP000197032">
    <property type="component" value="Unassembled WGS sequence"/>
</dbReference>
<feature type="transmembrane region" description="Helical" evidence="12">
    <location>
        <begin position="114"/>
        <end position="135"/>
    </location>
</feature>
<dbReference type="Gene3D" id="1.20.950.20">
    <property type="entry name" value="Transmembrane di-heme cytochromes, Chain C"/>
    <property type="match status" value="1"/>
</dbReference>
<dbReference type="GO" id="GO:0005886">
    <property type="term" value="C:plasma membrane"/>
    <property type="evidence" value="ECO:0007669"/>
    <property type="project" value="UniProtKB-SubCell"/>
</dbReference>
<evidence type="ECO:0000256" key="12">
    <source>
        <dbReference type="SAM" id="Phobius"/>
    </source>
</evidence>
<dbReference type="GO" id="GO:0009055">
    <property type="term" value="F:electron transfer activity"/>
    <property type="evidence" value="ECO:0007669"/>
    <property type="project" value="InterPro"/>
</dbReference>
<organism evidence="14 15">
    <name type="scientific">Calderihabitans maritimus</name>
    <dbReference type="NCBI Taxonomy" id="1246530"/>
    <lineage>
        <taxon>Bacteria</taxon>
        <taxon>Bacillati</taxon>
        <taxon>Bacillota</taxon>
        <taxon>Clostridia</taxon>
        <taxon>Neomoorellales</taxon>
        <taxon>Calderihabitantaceae</taxon>
        <taxon>Calderihabitans</taxon>
    </lineage>
</organism>
<dbReference type="InterPro" id="IPR051542">
    <property type="entry name" value="Hydrogenase_cytochrome"/>
</dbReference>
<dbReference type="InterPro" id="IPR011577">
    <property type="entry name" value="Cyt_b561_bac/Ni-Hgenase"/>
</dbReference>
<keyword evidence="15" id="KW-1185">Reference proteome</keyword>
<evidence type="ECO:0000256" key="5">
    <source>
        <dbReference type="ARBA" id="ARBA00022617"/>
    </source>
</evidence>
<keyword evidence="5" id="KW-0349">Heme</keyword>